<feature type="domain" description="Glycosyl hydrolase family 32 C-terminal" evidence="6">
    <location>
        <begin position="173"/>
        <end position="209"/>
    </location>
</feature>
<dbReference type="Pfam" id="PF00251">
    <property type="entry name" value="Glyco_hydro_32N"/>
    <property type="match status" value="1"/>
</dbReference>
<dbReference type="InterPro" id="IPR023296">
    <property type="entry name" value="Glyco_hydro_beta-prop_sf"/>
</dbReference>
<dbReference type="GO" id="GO:0016798">
    <property type="term" value="F:hydrolase activity, acting on glycosyl bonds"/>
    <property type="evidence" value="ECO:0007669"/>
    <property type="project" value="UniProtKB-KW"/>
</dbReference>
<organism evidence="7 8">
    <name type="scientific">Candidatus Egerieicola faecale</name>
    <dbReference type="NCBI Taxonomy" id="2840774"/>
    <lineage>
        <taxon>Bacteria</taxon>
        <taxon>Bacillati</taxon>
        <taxon>Bacillota</taxon>
        <taxon>Clostridia</taxon>
        <taxon>Eubacteriales</taxon>
        <taxon>Oscillospiraceae</taxon>
        <taxon>Oscillospiraceae incertae sedis</taxon>
        <taxon>Candidatus Egerieicola</taxon>
    </lineage>
</organism>
<dbReference type="PANTHER" id="PTHR43101">
    <property type="entry name" value="BETA-FRUCTOSIDASE"/>
    <property type="match status" value="1"/>
</dbReference>
<proteinExistence type="inferred from homology"/>
<keyword evidence="3 4" id="KW-0326">Glycosidase</keyword>
<evidence type="ECO:0000259" key="5">
    <source>
        <dbReference type="Pfam" id="PF00251"/>
    </source>
</evidence>
<dbReference type="AlphaFoldDB" id="A0A9D1IRD0"/>
<sequence length="221" mass="24455">EKYRYQNVYQSGYFPVEGKLEEGKLGAFTEWDYGFDFYAPQTYETADGRRILYGWMGIPDAGYENPTTPLGWQHCLTLPREVRVGEDGKLLQQPVRELERLLSAPAPMEGAGELPKACVLKLTRTQPDFALTLAGGLTLAYREETGVFALSFADKALGGGRTKRQSRGMACKTLEVVVDASSLEVYLDGGRQVFSTRFYPESYPVGYTLTGGTGSVFTVNL</sequence>
<dbReference type="InterPro" id="IPR013320">
    <property type="entry name" value="ConA-like_dom_sf"/>
</dbReference>
<protein>
    <submittedName>
        <fullName evidence="7">GH32 C-terminal domain-containing protein</fullName>
    </submittedName>
</protein>
<evidence type="ECO:0000259" key="6">
    <source>
        <dbReference type="Pfam" id="PF08244"/>
    </source>
</evidence>
<evidence type="ECO:0000313" key="7">
    <source>
        <dbReference type="EMBL" id="HIU41957.1"/>
    </source>
</evidence>
<feature type="domain" description="Glycosyl hydrolase family 32 N-terminal" evidence="5">
    <location>
        <begin position="4"/>
        <end position="94"/>
    </location>
</feature>
<evidence type="ECO:0000256" key="4">
    <source>
        <dbReference type="RuleBase" id="RU362110"/>
    </source>
</evidence>
<dbReference type="Proteomes" id="UP000824082">
    <property type="component" value="Unassembled WGS sequence"/>
</dbReference>
<evidence type="ECO:0000313" key="8">
    <source>
        <dbReference type="Proteomes" id="UP000824082"/>
    </source>
</evidence>
<comment type="caution">
    <text evidence="7">The sequence shown here is derived from an EMBL/GenBank/DDBJ whole genome shotgun (WGS) entry which is preliminary data.</text>
</comment>
<evidence type="ECO:0000256" key="2">
    <source>
        <dbReference type="ARBA" id="ARBA00022801"/>
    </source>
</evidence>
<name>A0A9D1IRD0_9FIRM</name>
<accession>A0A9D1IRD0</accession>
<dbReference type="InterPro" id="IPR013189">
    <property type="entry name" value="Glyco_hydro_32_C"/>
</dbReference>
<dbReference type="InterPro" id="IPR013148">
    <property type="entry name" value="Glyco_hydro_32_N"/>
</dbReference>
<dbReference type="EMBL" id="DVMX01000103">
    <property type="protein sequence ID" value="HIU41957.1"/>
    <property type="molecule type" value="Genomic_DNA"/>
</dbReference>
<reference evidence="7" key="1">
    <citation type="submission" date="2020-10" db="EMBL/GenBank/DDBJ databases">
        <authorList>
            <person name="Gilroy R."/>
        </authorList>
    </citation>
    <scope>NUCLEOTIDE SEQUENCE</scope>
    <source>
        <strain evidence="7">4509</strain>
    </source>
</reference>
<dbReference type="PANTHER" id="PTHR43101:SF1">
    <property type="entry name" value="BETA-FRUCTOSIDASE"/>
    <property type="match status" value="1"/>
</dbReference>
<dbReference type="SUPFAM" id="SSF49899">
    <property type="entry name" value="Concanavalin A-like lectins/glucanases"/>
    <property type="match status" value="1"/>
</dbReference>
<dbReference type="Gene3D" id="2.115.10.20">
    <property type="entry name" value="Glycosyl hydrolase domain, family 43"/>
    <property type="match status" value="1"/>
</dbReference>
<dbReference type="Gene3D" id="2.60.120.560">
    <property type="entry name" value="Exo-inulinase, domain 1"/>
    <property type="match status" value="1"/>
</dbReference>
<evidence type="ECO:0000256" key="1">
    <source>
        <dbReference type="ARBA" id="ARBA00009902"/>
    </source>
</evidence>
<comment type="similarity">
    <text evidence="1 4">Belongs to the glycosyl hydrolase 32 family.</text>
</comment>
<dbReference type="InterPro" id="IPR051214">
    <property type="entry name" value="GH32_Enzymes"/>
</dbReference>
<evidence type="ECO:0000256" key="3">
    <source>
        <dbReference type="ARBA" id="ARBA00023295"/>
    </source>
</evidence>
<dbReference type="Pfam" id="PF08244">
    <property type="entry name" value="Glyco_hydro_32C"/>
    <property type="match status" value="1"/>
</dbReference>
<dbReference type="SUPFAM" id="SSF75005">
    <property type="entry name" value="Arabinanase/levansucrase/invertase"/>
    <property type="match status" value="1"/>
</dbReference>
<keyword evidence="2 4" id="KW-0378">Hydrolase</keyword>
<reference evidence="7" key="2">
    <citation type="journal article" date="2021" name="PeerJ">
        <title>Extensive microbial diversity within the chicken gut microbiome revealed by metagenomics and culture.</title>
        <authorList>
            <person name="Gilroy R."/>
            <person name="Ravi A."/>
            <person name="Getino M."/>
            <person name="Pursley I."/>
            <person name="Horton D.L."/>
            <person name="Alikhan N.F."/>
            <person name="Baker D."/>
            <person name="Gharbi K."/>
            <person name="Hall N."/>
            <person name="Watson M."/>
            <person name="Adriaenssens E.M."/>
            <person name="Foster-Nyarko E."/>
            <person name="Jarju S."/>
            <person name="Secka A."/>
            <person name="Antonio M."/>
            <person name="Oren A."/>
            <person name="Chaudhuri R.R."/>
            <person name="La Ragione R."/>
            <person name="Hildebrand F."/>
            <person name="Pallen M.J."/>
        </authorList>
    </citation>
    <scope>NUCLEOTIDE SEQUENCE</scope>
    <source>
        <strain evidence="7">4509</strain>
    </source>
</reference>
<feature type="non-terminal residue" evidence="7">
    <location>
        <position position="1"/>
    </location>
</feature>
<gene>
    <name evidence="7" type="ORF">IAD19_05330</name>
</gene>